<protein>
    <recommendedName>
        <fullName evidence="4">Calx-beta domain-containing protein</fullName>
    </recommendedName>
</protein>
<organism evidence="5 6">
    <name type="scientific">Limnoglobus roseus</name>
    <dbReference type="NCBI Taxonomy" id="2598579"/>
    <lineage>
        <taxon>Bacteria</taxon>
        <taxon>Pseudomonadati</taxon>
        <taxon>Planctomycetota</taxon>
        <taxon>Planctomycetia</taxon>
        <taxon>Gemmatales</taxon>
        <taxon>Gemmataceae</taxon>
        <taxon>Limnoglobus</taxon>
    </lineage>
</organism>
<dbReference type="CDD" id="cd14948">
    <property type="entry name" value="BACON"/>
    <property type="match status" value="1"/>
</dbReference>
<dbReference type="InterPro" id="IPR024361">
    <property type="entry name" value="BACON"/>
</dbReference>
<dbReference type="InterPro" id="IPR003644">
    <property type="entry name" value="Calx_beta"/>
</dbReference>
<dbReference type="Proteomes" id="UP000324974">
    <property type="component" value="Chromosome"/>
</dbReference>
<dbReference type="EMBL" id="CP042425">
    <property type="protein sequence ID" value="QEL17125.1"/>
    <property type="molecule type" value="Genomic_DNA"/>
</dbReference>
<evidence type="ECO:0000256" key="2">
    <source>
        <dbReference type="ARBA" id="ARBA00022737"/>
    </source>
</evidence>
<keyword evidence="6" id="KW-1185">Reference proteome</keyword>
<dbReference type="CDD" id="cd05819">
    <property type="entry name" value="NHL"/>
    <property type="match status" value="1"/>
</dbReference>
<keyword evidence="2" id="KW-0677">Repeat</keyword>
<sequence>MGFSFPNWVSSLRRPTRRPIRRFDRLPGGPLSVTPLEDRTLLTTLGTYALLEGPGAGADTNMVVSTGAWTASSSASWLHTSASGTGNGTASFSYDANTGPTRTGTITIDGNSLSVTQAGVGFTAPSQAGLPLINANLYGARGSAVDPAGNIYFADIGHNRVAIYHPANGQVTDLPATGLISPSAVALDAAGNVYIADEGDNAIKKYSAATGTTTTLTNKYTVNDSGPFNIPEGVAVDASGKVYFTDYSGNRFGVYNPADGSTTTLLKPDVLLRPNQLTIDAAGKVYISDSNNGIMKYDPAAATFSVLVSSGYNGSGGMGVDGRGNVYFSDMGNGAVKVYDAQTTAVTTIITGLNRPTGVAVTPAGDVSVLESNTQSFKILPQAYLNADSQTPAATAGSLAIPVVSLNPLALSGALTPKSDQSWLTVTGVSGGQVNLSYTANTAGTARSANVTLLGRTVAVVQAATASTPVVDSPTVAGVASAAATLGGRLASAGTAAVTKRGILYAPTATNPNPTIGGTGVVELDDASTANGTFTKSATGLSPSTAYSFVAFATNANGTAYSAVSSFATQPTVQFAAASESVNEYEGTFSVTVTLSGPATTDVTVPFTLSGTAANGIDYSDVSASPLVIPAGQTSATITGTIIENGYEATDRTIVFSLGSPANAGLGGTPSETLTILSDSPPSVNFATGGQSVSASAGSFSVVVTLSRPSNEVTTVPFTVSGTAVEGTDYSNLSASPLVIPAGQTSAAITGTLLVNSGAASDPTLTFTLGTPINGRAGDTPPYTLTIQEPTIRPTSIDVGGLEFHAAAGFDRAGNAYTSSQTVQVGLVPASGQPFVALLTLQGGTSIDTAEYLVTNQGAVQSIVGGTPMTLLAGGLNAASIAALTGAGLTGLSASAFTVAHLTFTPTTLALTDAGPNGPAVLLGGRLALPYGLSLDVTGSNHVILDSTGTTLSGVTASVLNSSFTLGGLTFSGLSLGASYNAAADQFVLTGGGTASLTTPNGTTTFTLTFGQGATPGIAFTGGSLTTLTAAVTGNFTVRGVAFAAQALTFSYTTATSTFALSGTATATAAGLGNLSVTFGHGATPGLVVTNGALTSLDTTVGSTFAVNGVTFTTQDLDFSYSAATDRFGLAGTATAAVTKLGNLGVTFGYGSNPGLVITNGSLTSLDMTLNSDVTLGGVTIMTKGLEFGYTASNSRYTLAGSATAAVAKLGNLGVTFGYGTNPGLVITSGTLTSLDMTLTTDVTVGGVGITTKGLEFGYSAANSQYTLAGSATANVAKLGSLGVTFGYGANPGLVITNGSLSSLDMTLTTDVTVAGVGITTKGLRFGYTAATSQYTLAGSATASVAKFGNLGVTFGFGSKPGLVVTNGSLTSLDFTLTSDVTVAGVGITTKGLVFGYTAATSQYTLGGTATATVGKLGTLGVTLGYGTNPGLVVTNGSLTSLDMTLNTDVTLAGVTITTKGLEFKYAAANDQYSLMGSATAAVTKLGTLGVTFGYGSNPGLVVVNGSLSSLDMTLTTDLSVAGVGITTKGLRFGYTAANSQYTLAGTATANVAKLGTLGVTFGYGNNPGLVVTSGSLTSLDMTLTTDLSVAGVAITTKGLRFGYSAANSQYTLAGTATASVAKLGNLGVTFGFGTNPGLVVTNGSLTSLDMTLTTDLSVAGVAITAKGLRFGYSAANSQYTLAGTATASVAKIGNLGVTFGYGSNPGLVVTNGSLASLDMTLNTDITVGGVGITTKGLRFGYTAANSQYTLAGTATAAVAKLGTLGVTFGYGSNPGLVVTNGSLTSLDLTLNTDVTVGGVAITTKGLRFGYTAANSQYTLAGTASASVAKLGSLGVTFGFGSTPGLVVTNGSLTSLDMTLNTDITVGGVKITTKGLRFGYTAADSRYTLAGTASATVARLGNLGITFGNGTNPGLVVTNGSLDVLDMTLNSDITVGSVNIATKGLRFTYTAANSQYTLTGTASVAVARLGNLAVTFGYGGKPGLVITNGSLDSLDMTLNSNIRVGSVTFSTQGLRFTYAAANSQYTLTGTASVSIARLGNLSVTFGYGGNPGLVITNGSLDSLDLTLNSQIRVQTLVFRTEGLRFTYTAATDTFTLSGTAGVTILGIGDVAVTFGYGGKPGLVISNGSLDSLDLTLNSKIRVQSLIFRTEGLRFTYTAATDTFTLSGTAGVMILGIGDVSVTFGYGNKPGLLIQNGSLVSLDMTLNTDIRVNAVVFSTKNLNFSYTTATKQFTMAGQAGVGLVGVGGLVVTFGNGGKPGLVITDGSLTSLDMTVGSDFNVGAVKFSGTGLRFQYTAANSTFTLTGSAGVTVAGMNAITVTFGKGSTPGLQVTDGKLVGLDMTVTSDVKVAGFTLAVKDLEFAYTASTNTFTIRGSASLSLGFQSFDIQLGNGAGSQGIIIKDGTLTDLDGKVSSTFSVAGLSFGTVSLHLVYSKASGTFDLDGNADLTLTASLPGFFSKFLSLKSLSTHLGTINLKVHSVAGNNGASYTSFSASLAGYTVGVTVKFNGDVSVTGVSDAIVQGIVDAAAKVAAAAAAAAKAAADAAAAAAKAVANAASKAASTVSNGAKSVGSAIKSFFDNEIAGGTVFYDANGNAVLDAGELFATTGADGSFVLDVPADAPGQLVGFGGINVATNLPNTTVFTAPVNSFVVSPLTALVQSVRTAFPGMTAAEAAVTVATALGIPDSIDLLGDNVIAQALSGNADAARAFDAAVQIAGLVGGTQALVGGSEAVASAAAFGSLATQLGYAAGPLDLTDAAVVQQVLQTTADRTGATLDPAVVAGAAAVLAGINEHIASTPATGGREYMTRVVQSQIAAGTAAVPMLVKAASGEADIDAVVAAQTGPAFAAQAAAIRVGALAAPVSNLSPTYAVAAGVGGAPRVTVYDRQSGTQMADFFSFESTFRGGASAAVGDVNGDGVADVVVAAGVGGAARVIVIDGTKLDEVTAAGEVTPDAVLANFYAFEESFRGGASVALAQLGTGSGLNIVVGAGTGGGPRVRTFAFDPTAAGGVSQLSGPIGDFFAFDPTARYGVNVAAGDLDGIGQDNVIVGAGVGGSPLVAVYLPDGTLQREFMAYDPDLRGGVSVAAGYLNGTPNAQLVTGSGPGGPAVVNVYDGFNETPDHVVPVFDADYTGGVWVASGSAGDHSEIVYGAASGSPRVGVVGTNGLPVETDFSSYDSTFLGGVSVG</sequence>
<dbReference type="InterPro" id="IPR050952">
    <property type="entry name" value="TRIM-NHL_E3_ligases"/>
</dbReference>
<evidence type="ECO:0000256" key="3">
    <source>
        <dbReference type="ARBA" id="ARBA00022837"/>
    </source>
</evidence>
<dbReference type="OrthoDB" id="282736at2"/>
<dbReference type="RefSeq" id="WP_149111771.1">
    <property type="nucleotide sequence ID" value="NZ_CP042425.1"/>
</dbReference>
<dbReference type="Gene3D" id="2.60.40.2030">
    <property type="match status" value="2"/>
</dbReference>
<dbReference type="GO" id="GO:0008270">
    <property type="term" value="F:zinc ion binding"/>
    <property type="evidence" value="ECO:0007669"/>
    <property type="project" value="UniProtKB-KW"/>
</dbReference>
<dbReference type="PANTHER" id="PTHR24104:SF25">
    <property type="entry name" value="PROTEIN LIN-41"/>
    <property type="match status" value="1"/>
</dbReference>
<dbReference type="KEGG" id="lrs:PX52LOC_04106"/>
<dbReference type="SUPFAM" id="SSF141072">
    <property type="entry name" value="CalX-like"/>
    <property type="match status" value="2"/>
</dbReference>
<reference evidence="6" key="1">
    <citation type="submission" date="2019-08" db="EMBL/GenBank/DDBJ databases">
        <title>Limnoglobus roseus gen. nov., sp. nov., a novel freshwater planctomycete with a giant genome from the family Gemmataceae.</title>
        <authorList>
            <person name="Kulichevskaya I.S."/>
            <person name="Naumoff D.G."/>
            <person name="Miroshnikov K."/>
            <person name="Ivanova A."/>
            <person name="Philippov D.A."/>
            <person name="Hakobyan A."/>
            <person name="Rijpstra I.C."/>
            <person name="Sinninghe Damste J.S."/>
            <person name="Liesack W."/>
            <person name="Dedysh S.N."/>
        </authorList>
    </citation>
    <scope>NUCLEOTIDE SEQUENCE [LARGE SCALE GENOMIC DNA]</scope>
    <source>
        <strain evidence="6">PX52</strain>
    </source>
</reference>
<dbReference type="SMART" id="SM00135">
    <property type="entry name" value="LY"/>
    <property type="match status" value="4"/>
</dbReference>
<dbReference type="SUPFAM" id="SSF69318">
    <property type="entry name" value="Integrin alpha N-terminal domain"/>
    <property type="match status" value="1"/>
</dbReference>
<dbReference type="InterPro" id="IPR011042">
    <property type="entry name" value="6-blade_b-propeller_TolB-like"/>
</dbReference>
<feature type="domain" description="Calx-beta" evidence="4">
    <location>
        <begin position="562"/>
        <end position="659"/>
    </location>
</feature>
<feature type="domain" description="Calx-beta" evidence="4">
    <location>
        <begin position="672"/>
        <end position="770"/>
    </location>
</feature>
<dbReference type="Gene3D" id="2.120.10.30">
    <property type="entry name" value="TolB, C-terminal domain"/>
    <property type="match status" value="1"/>
</dbReference>
<dbReference type="InterPro" id="IPR013783">
    <property type="entry name" value="Ig-like_fold"/>
</dbReference>
<dbReference type="InterPro" id="IPR038081">
    <property type="entry name" value="CalX-like_sf"/>
</dbReference>
<dbReference type="Pfam" id="PF03160">
    <property type="entry name" value="Calx-beta"/>
    <property type="match status" value="2"/>
</dbReference>
<dbReference type="SUPFAM" id="SSF101898">
    <property type="entry name" value="NHL repeat"/>
    <property type="match status" value="1"/>
</dbReference>
<gene>
    <name evidence="5" type="ORF">PX52LOC_04106</name>
</gene>
<dbReference type="InterPro" id="IPR000033">
    <property type="entry name" value="LDLR_classB_rpt"/>
</dbReference>
<dbReference type="PANTHER" id="PTHR24104">
    <property type="entry name" value="E3 UBIQUITIN-PROTEIN LIGASE NHLRC1-RELATED"/>
    <property type="match status" value="1"/>
</dbReference>
<proteinExistence type="predicted"/>
<dbReference type="Pfam" id="PF13004">
    <property type="entry name" value="BACON"/>
    <property type="match status" value="2"/>
</dbReference>
<dbReference type="InterPro" id="IPR013658">
    <property type="entry name" value="SGL"/>
</dbReference>
<accession>A0A5C1AEZ9</accession>
<dbReference type="SMART" id="SM00237">
    <property type="entry name" value="Calx_beta"/>
    <property type="match status" value="2"/>
</dbReference>
<dbReference type="Pfam" id="PF08450">
    <property type="entry name" value="SGL"/>
    <property type="match status" value="1"/>
</dbReference>
<dbReference type="Gene3D" id="2.60.40.10">
    <property type="entry name" value="Immunoglobulins"/>
    <property type="match status" value="1"/>
</dbReference>
<keyword evidence="3" id="KW-0106">Calcium</keyword>
<name>A0A5C1AEZ9_9BACT</name>
<dbReference type="InterPro" id="IPR028994">
    <property type="entry name" value="Integrin_alpha_N"/>
</dbReference>
<evidence type="ECO:0000313" key="6">
    <source>
        <dbReference type="Proteomes" id="UP000324974"/>
    </source>
</evidence>
<evidence type="ECO:0000256" key="1">
    <source>
        <dbReference type="ARBA" id="ARBA00022729"/>
    </source>
</evidence>
<dbReference type="GO" id="GO:0007154">
    <property type="term" value="P:cell communication"/>
    <property type="evidence" value="ECO:0007669"/>
    <property type="project" value="InterPro"/>
</dbReference>
<dbReference type="GO" id="GO:0016020">
    <property type="term" value="C:membrane"/>
    <property type="evidence" value="ECO:0007669"/>
    <property type="project" value="InterPro"/>
</dbReference>
<keyword evidence="1" id="KW-0732">Signal</keyword>
<evidence type="ECO:0000313" key="5">
    <source>
        <dbReference type="EMBL" id="QEL17125.1"/>
    </source>
</evidence>
<evidence type="ECO:0000259" key="4">
    <source>
        <dbReference type="SMART" id="SM00237"/>
    </source>
</evidence>